<keyword evidence="3" id="KW-1185">Reference proteome</keyword>
<reference evidence="2 3" key="1">
    <citation type="submission" date="2019-01" db="EMBL/GenBank/DDBJ databases">
        <title>Filimonas sp. strain TTM-71.</title>
        <authorList>
            <person name="Chen W.-M."/>
        </authorList>
    </citation>
    <scope>NUCLEOTIDE SEQUENCE [LARGE SCALE GENOMIC DNA]</scope>
    <source>
        <strain evidence="2 3">TTM-71</strain>
    </source>
</reference>
<feature type="transmembrane region" description="Helical" evidence="1">
    <location>
        <begin position="47"/>
        <end position="68"/>
    </location>
</feature>
<dbReference type="AlphaFoldDB" id="A0A4Q1D1J0"/>
<dbReference type="OrthoDB" id="1149093at2"/>
<evidence type="ECO:0000256" key="1">
    <source>
        <dbReference type="SAM" id="Phobius"/>
    </source>
</evidence>
<keyword evidence="1" id="KW-0812">Transmembrane</keyword>
<proteinExistence type="predicted"/>
<dbReference type="EMBL" id="SDHZ01000005">
    <property type="protein sequence ID" value="RXK80849.1"/>
    <property type="molecule type" value="Genomic_DNA"/>
</dbReference>
<dbReference type="RefSeq" id="WP_129005952.1">
    <property type="nucleotide sequence ID" value="NZ_SDHZ01000005.1"/>
</dbReference>
<organism evidence="2 3">
    <name type="scientific">Filimonas effusa</name>
    <dbReference type="NCBI Taxonomy" id="2508721"/>
    <lineage>
        <taxon>Bacteria</taxon>
        <taxon>Pseudomonadati</taxon>
        <taxon>Bacteroidota</taxon>
        <taxon>Chitinophagia</taxon>
        <taxon>Chitinophagales</taxon>
        <taxon>Chitinophagaceae</taxon>
        <taxon>Filimonas</taxon>
    </lineage>
</organism>
<dbReference type="Proteomes" id="UP000290545">
    <property type="component" value="Unassembled WGS sequence"/>
</dbReference>
<name>A0A4Q1D1J0_9BACT</name>
<feature type="transmembrane region" description="Helical" evidence="1">
    <location>
        <begin position="113"/>
        <end position="131"/>
    </location>
</feature>
<comment type="caution">
    <text evidence="2">The sequence shown here is derived from an EMBL/GenBank/DDBJ whole genome shotgun (WGS) entry which is preliminary data.</text>
</comment>
<keyword evidence="1" id="KW-1133">Transmembrane helix</keyword>
<gene>
    <name evidence="2" type="ORF">ESB13_22095</name>
</gene>
<sequence>MPRISFLVICQVILCCIESYLVSKISFIGKAGIALFYKEYRFLRSGWKTFLFFFTLQMIVILVLYLVKKKFPARIANYTATALLAISIAGLWATFHDFQHTFSHRLLKEQFHLAFYLFWLAWAGSCIFFLVSKPAAATLAPVAEGESRDLPDN</sequence>
<keyword evidence="1" id="KW-0472">Membrane</keyword>
<feature type="transmembrane region" description="Helical" evidence="1">
    <location>
        <begin position="75"/>
        <end position="93"/>
    </location>
</feature>
<evidence type="ECO:0000313" key="2">
    <source>
        <dbReference type="EMBL" id="RXK80849.1"/>
    </source>
</evidence>
<protein>
    <submittedName>
        <fullName evidence="2">Cytochrome d ubiquinol oxidase subunit II</fullName>
    </submittedName>
</protein>
<evidence type="ECO:0000313" key="3">
    <source>
        <dbReference type="Proteomes" id="UP000290545"/>
    </source>
</evidence>
<accession>A0A4Q1D1J0</accession>